<protein>
    <submittedName>
        <fullName evidence="2">Sugar phosphate isomerase/epimerase</fullName>
    </submittedName>
</protein>
<evidence type="ECO:0000313" key="2">
    <source>
        <dbReference type="EMBL" id="MBD5780018.1"/>
    </source>
</evidence>
<dbReference type="PANTHER" id="PTHR12110">
    <property type="entry name" value="HYDROXYPYRUVATE ISOMERASE"/>
    <property type="match status" value="1"/>
</dbReference>
<dbReference type="InterPro" id="IPR013022">
    <property type="entry name" value="Xyl_isomerase-like_TIM-brl"/>
</dbReference>
<reference evidence="2" key="1">
    <citation type="submission" date="2020-09" db="EMBL/GenBank/DDBJ databases">
        <title>Pelagicoccus enzymogenes sp. nov. with an EPS production, isolated from marine sediment.</title>
        <authorList>
            <person name="Feng X."/>
        </authorList>
    </citation>
    <scope>NUCLEOTIDE SEQUENCE</scope>
    <source>
        <strain evidence="2">NFK12</strain>
    </source>
</reference>
<dbReference type="InterPro" id="IPR050312">
    <property type="entry name" value="IolE/XylAMocC-like"/>
</dbReference>
<evidence type="ECO:0000313" key="3">
    <source>
        <dbReference type="Proteomes" id="UP000622317"/>
    </source>
</evidence>
<dbReference type="SUPFAM" id="SSF51658">
    <property type="entry name" value="Xylose isomerase-like"/>
    <property type="match status" value="1"/>
</dbReference>
<dbReference type="InterPro" id="IPR036237">
    <property type="entry name" value="Xyl_isomerase-like_sf"/>
</dbReference>
<dbReference type="Proteomes" id="UP000622317">
    <property type="component" value="Unassembled WGS sequence"/>
</dbReference>
<organism evidence="2 3">
    <name type="scientific">Pelagicoccus enzymogenes</name>
    <dbReference type="NCBI Taxonomy" id="2773457"/>
    <lineage>
        <taxon>Bacteria</taxon>
        <taxon>Pseudomonadati</taxon>
        <taxon>Verrucomicrobiota</taxon>
        <taxon>Opitutia</taxon>
        <taxon>Puniceicoccales</taxon>
        <taxon>Pelagicoccaceae</taxon>
        <taxon>Pelagicoccus</taxon>
    </lineage>
</organism>
<dbReference type="Pfam" id="PF01261">
    <property type="entry name" value="AP_endonuc_2"/>
    <property type="match status" value="1"/>
</dbReference>
<keyword evidence="3" id="KW-1185">Reference proteome</keyword>
<gene>
    <name evidence="2" type="ORF">IEN85_11005</name>
</gene>
<dbReference type="RefSeq" id="WP_191617137.1">
    <property type="nucleotide sequence ID" value="NZ_JACYFG010000032.1"/>
</dbReference>
<evidence type="ECO:0000259" key="1">
    <source>
        <dbReference type="Pfam" id="PF01261"/>
    </source>
</evidence>
<feature type="domain" description="Xylose isomerase-like TIM barrel" evidence="1">
    <location>
        <begin position="24"/>
        <end position="258"/>
    </location>
</feature>
<dbReference type="Gene3D" id="3.20.20.150">
    <property type="entry name" value="Divalent-metal-dependent TIM barrel enzymes"/>
    <property type="match status" value="1"/>
</dbReference>
<proteinExistence type="predicted"/>
<accession>A0A927FAS5</accession>
<dbReference type="EMBL" id="JACYFG010000032">
    <property type="protein sequence ID" value="MBD5780018.1"/>
    <property type="molecule type" value="Genomic_DNA"/>
</dbReference>
<dbReference type="PANTHER" id="PTHR12110:SF41">
    <property type="entry name" value="INOSOSE DEHYDRATASE"/>
    <property type="match status" value="1"/>
</dbReference>
<name>A0A927FAS5_9BACT</name>
<keyword evidence="2" id="KW-0413">Isomerase</keyword>
<comment type="caution">
    <text evidence="2">The sequence shown here is derived from an EMBL/GenBank/DDBJ whole genome shotgun (WGS) entry which is preliminary data.</text>
</comment>
<dbReference type="AlphaFoldDB" id="A0A927FAS5"/>
<dbReference type="GO" id="GO:0016853">
    <property type="term" value="F:isomerase activity"/>
    <property type="evidence" value="ECO:0007669"/>
    <property type="project" value="UniProtKB-KW"/>
</dbReference>
<sequence length="270" mass="30078">MKIAINTVTLREHSLEKVVSILSDNKVKAVEWAGDAHVPPGNLETAERAKSLCEQAGIECTSYGSYYQCDEQGQGDGPFRFNLGATVALDTAVALGVDAIRVWAGRKASADADEAYREEVARCLAAFCDQADSLGMTVHLEFHRNTLTDTVESALALMDTVAKGNLYSYWQPRHGIGIEENVADIEALGDRLSHVHVFHWLLKEDGKTVERRPLKEGRERWERYFAALRKRPQSRYAMMEFVMGDALDQLQEDLSVLRLINGAVDPYCTA</sequence>